<keyword evidence="6" id="KW-0472">Membrane</keyword>
<keyword evidence="6" id="KW-1133">Transmembrane helix</keyword>
<dbReference type="PANTHER" id="PTHR43179">
    <property type="entry name" value="RHAMNOSYLTRANSFERASE WBBL"/>
    <property type="match status" value="1"/>
</dbReference>
<dbReference type="Proteomes" id="UP000323865">
    <property type="component" value="Chromosome"/>
</dbReference>
<comment type="similarity">
    <text evidence="2">Belongs to the glycosyltransferase 2 family.</text>
</comment>
<protein>
    <submittedName>
        <fullName evidence="7">Glycosyltransferase</fullName>
    </submittedName>
</protein>
<feature type="transmembrane region" description="Helical" evidence="6">
    <location>
        <begin position="639"/>
        <end position="660"/>
    </location>
</feature>
<keyword evidence="4" id="KW-0808">Transferase</keyword>
<accession>A0ABX6A322</accession>
<evidence type="ECO:0000256" key="4">
    <source>
        <dbReference type="ARBA" id="ARBA00022679"/>
    </source>
</evidence>
<feature type="transmembrane region" description="Helical" evidence="6">
    <location>
        <begin position="612"/>
        <end position="632"/>
    </location>
</feature>
<evidence type="ECO:0000256" key="6">
    <source>
        <dbReference type="SAM" id="Phobius"/>
    </source>
</evidence>
<feature type="transmembrane region" description="Helical" evidence="6">
    <location>
        <begin position="901"/>
        <end position="922"/>
    </location>
</feature>
<feature type="compositionally biased region" description="Basic and acidic residues" evidence="5">
    <location>
        <begin position="223"/>
        <end position="234"/>
    </location>
</feature>
<name>A0ABX6A322_9MICO</name>
<feature type="compositionally biased region" description="Polar residues" evidence="5">
    <location>
        <begin position="112"/>
        <end position="140"/>
    </location>
</feature>
<reference evidence="7 8" key="1">
    <citation type="submission" date="2019-09" db="EMBL/GenBank/DDBJ databases">
        <title>FDA dAtabase for Regulatory Grade micrObial Sequences (FDA-ARGOS): Supporting development and validation of Infectious Disease Dx tests.</title>
        <authorList>
            <person name="Sciortino C."/>
            <person name="Tallon L."/>
            <person name="Sadzewicz L."/>
            <person name="Vavikolanu K."/>
            <person name="Mehta A."/>
            <person name="Aluvathingal J."/>
            <person name="Nadendla S."/>
            <person name="Nandy P."/>
            <person name="Geyer C."/>
            <person name="Yan Y."/>
            <person name="Sichtig H."/>
        </authorList>
    </citation>
    <scope>NUCLEOTIDE SEQUENCE [LARGE SCALE GENOMIC DNA]</scope>
    <source>
        <strain evidence="7 8">FDAARGOS_640</strain>
    </source>
</reference>
<comment type="pathway">
    <text evidence="1">Cell wall biogenesis; cell wall polysaccharide biosynthesis.</text>
</comment>
<feature type="transmembrane region" description="Helical" evidence="6">
    <location>
        <begin position="1164"/>
        <end position="1182"/>
    </location>
</feature>
<evidence type="ECO:0000256" key="1">
    <source>
        <dbReference type="ARBA" id="ARBA00004776"/>
    </source>
</evidence>
<gene>
    <name evidence="7" type="ORF">FOB48_03960</name>
</gene>
<feature type="transmembrane region" description="Helical" evidence="6">
    <location>
        <begin position="411"/>
        <end position="430"/>
    </location>
</feature>
<sequence length="1192" mass="127473">MCPVTERDVAALILVSATHGIEDVKRTLESVRTQSVRPACVLTAVVESATKELRDGLEAVRDEGLLDLLRVYPAHARRDTIVEDLASAVEEAKAARRDRPRTELPERRHASDTQAARGQETSAPTQAASENENAPRNFTLLNPAFGGRAQHEEESPTLAEQASEPPSVSGEAEPTVHSARDLDWEKRAYLTSGTLGRRARDINLDREERREERTATHTALVPERLREDTRERHGSSGAGRRRKRSGDGESWLWILDGAAVPSATCLEELEDALEQDPTVGLVGTKHLALDDLDRPASRLVDLGLSLTHSHRLLTSVDPGEIDQGQTDWRSEVLAVTAPGLLVRARTFDKLRGLDPALTAPWDDIDLSQRVWRAGERVKVVPSASTRIPHDIRTRPQDFRYRSSQVLSLVKFRSLPLALLTLIALPLVTLARMARAVTRHDAHAVKHEFFAFLRVFAKAPGVLVRSRKAAGRARMSRKRMSALYMPRKVAMRERLDAWWTSMFADDERTRMIRRTSWGIAGTRHGLDDADYGRHTAWTVIVALASLVGGLFAVRPLIGEGTLGGAHYLPLGSDAHDNWDIVTSAWLPGGLGAEGPADLLARVMALIPVSGASVSAWILLAGIALSAIAAWCASGTVTRSIVVRIIATLAWVLSPAFVCAVLEGRWPLMLLGVAVPLAAFFFARAVGLPHKVSQASIPAAAMAGFMVAIVSLVQPALAVLFFLGTAAVAPFVPGRRKRLWWVALPTLFLHLGTLPDYLARPETLLANAGMPLAFEPPGVMRLLALTPTPADPVAQILGAGSSWWTLGLLFMPVMISVAATVVSGFLRHTAGLTGRISGLALAGAVALAWISQRTVVGFEGSTPHTAYPGAALMVASGAAIVGLICVGDAMARSSHAPANGAQKIAAFAVQGLCLVALVASAGLWTAKGSGALEVDRRVSSEIPAVAVDSSAGTERTRTLVLHEDSRGEVRAHLVNGAHISVDDSSAAYETARARAAERGQPSDAAEDALARAVASALGSEIGAETKVDLADFAIGYVVVTGEPGAQARLYDALAAAPQLDFVTSSDAGGLWRVAGTSPRAHLAAASGANGEVTPLNAERTRVTGTVDASNTERELALAVRSDPHWRATLDGEELRPTILDTWKQGFIVPAGEHGHLEVSYRDDLQFGAGIVAVIGLIICALAAVPRRNRSEEKR</sequence>
<dbReference type="InterPro" id="IPR029044">
    <property type="entry name" value="Nucleotide-diphossugar_trans"/>
</dbReference>
<keyword evidence="3" id="KW-0328">Glycosyltransferase</keyword>
<feature type="region of interest" description="Disordered" evidence="5">
    <location>
        <begin position="91"/>
        <end position="180"/>
    </location>
</feature>
<feature type="transmembrane region" description="Helical" evidence="6">
    <location>
        <begin position="830"/>
        <end position="848"/>
    </location>
</feature>
<feature type="transmembrane region" description="Helical" evidence="6">
    <location>
        <begin position="801"/>
        <end position="823"/>
    </location>
</feature>
<feature type="transmembrane region" description="Helical" evidence="6">
    <location>
        <begin position="697"/>
        <end position="730"/>
    </location>
</feature>
<feature type="compositionally biased region" description="Basic and acidic residues" evidence="5">
    <location>
        <begin position="91"/>
        <end position="111"/>
    </location>
</feature>
<evidence type="ECO:0000256" key="3">
    <source>
        <dbReference type="ARBA" id="ARBA00022676"/>
    </source>
</evidence>
<evidence type="ECO:0000313" key="8">
    <source>
        <dbReference type="Proteomes" id="UP000323865"/>
    </source>
</evidence>
<organism evidence="7 8">
    <name type="scientific">Dermabacter vaginalis</name>
    <dbReference type="NCBI Taxonomy" id="1630135"/>
    <lineage>
        <taxon>Bacteria</taxon>
        <taxon>Bacillati</taxon>
        <taxon>Actinomycetota</taxon>
        <taxon>Actinomycetes</taxon>
        <taxon>Micrococcales</taxon>
        <taxon>Dermabacteraceae</taxon>
        <taxon>Dermabacter</taxon>
    </lineage>
</organism>
<proteinExistence type="inferred from homology"/>
<dbReference type="PANTHER" id="PTHR43179:SF12">
    <property type="entry name" value="GALACTOFURANOSYLTRANSFERASE GLFT2"/>
    <property type="match status" value="1"/>
</dbReference>
<evidence type="ECO:0000313" key="7">
    <source>
        <dbReference type="EMBL" id="QEU11530.1"/>
    </source>
</evidence>
<keyword evidence="8" id="KW-1185">Reference proteome</keyword>
<dbReference type="Gene3D" id="3.90.550.10">
    <property type="entry name" value="Spore Coat Polysaccharide Biosynthesis Protein SpsA, Chain A"/>
    <property type="match status" value="1"/>
</dbReference>
<evidence type="ECO:0000256" key="5">
    <source>
        <dbReference type="SAM" id="MobiDB-lite"/>
    </source>
</evidence>
<feature type="region of interest" description="Disordered" evidence="5">
    <location>
        <begin position="207"/>
        <end position="245"/>
    </location>
</feature>
<keyword evidence="6" id="KW-0812">Transmembrane</keyword>
<evidence type="ECO:0000256" key="2">
    <source>
        <dbReference type="ARBA" id="ARBA00006739"/>
    </source>
</evidence>
<feature type="transmembrane region" description="Helical" evidence="6">
    <location>
        <begin position="535"/>
        <end position="556"/>
    </location>
</feature>
<dbReference type="EMBL" id="CP044108">
    <property type="protein sequence ID" value="QEU11530.1"/>
    <property type="molecule type" value="Genomic_DNA"/>
</dbReference>
<feature type="transmembrane region" description="Helical" evidence="6">
    <location>
        <begin position="666"/>
        <end position="685"/>
    </location>
</feature>
<feature type="transmembrane region" description="Helical" evidence="6">
    <location>
        <begin position="868"/>
        <end position="889"/>
    </location>
</feature>
<dbReference type="SUPFAM" id="SSF53448">
    <property type="entry name" value="Nucleotide-diphospho-sugar transferases"/>
    <property type="match status" value="1"/>
</dbReference>